<feature type="domain" description="K Homology" evidence="5">
    <location>
        <begin position="212"/>
        <end position="258"/>
    </location>
</feature>
<dbReference type="InterPro" id="IPR004088">
    <property type="entry name" value="KH_dom_type_1"/>
</dbReference>
<dbReference type="GO" id="GO:0071038">
    <property type="term" value="P:TRAMP-dependent tRNA surveillance pathway"/>
    <property type="evidence" value="ECO:0007669"/>
    <property type="project" value="TreeGrafter"/>
</dbReference>
<dbReference type="InterPro" id="IPR026699">
    <property type="entry name" value="Exosome_RNA_bind1/RRP40/RRP4"/>
</dbReference>
<accession>A0AAE1P5N7</accession>
<proteinExistence type="predicted"/>
<protein>
    <recommendedName>
        <fullName evidence="5">K Homology domain-containing protein</fullName>
    </recommendedName>
</protein>
<evidence type="ECO:0000313" key="7">
    <source>
        <dbReference type="Proteomes" id="UP001292094"/>
    </source>
</evidence>
<evidence type="ECO:0000256" key="3">
    <source>
        <dbReference type="ARBA" id="ARBA00022884"/>
    </source>
</evidence>
<dbReference type="InterPro" id="IPR036612">
    <property type="entry name" value="KH_dom_type_1_sf"/>
</dbReference>
<dbReference type="GO" id="GO:0010468">
    <property type="term" value="P:regulation of gene expression"/>
    <property type="evidence" value="ECO:0007669"/>
    <property type="project" value="UniProtKB-ARBA"/>
</dbReference>
<dbReference type="SUPFAM" id="SSF54791">
    <property type="entry name" value="Eukaryotic type KH-domain (KH-domain type I)"/>
    <property type="match status" value="1"/>
</dbReference>
<gene>
    <name evidence="6" type="ORF">Pmani_026561</name>
</gene>
<dbReference type="PANTHER" id="PTHR21321">
    <property type="entry name" value="PNAS-3 RELATED"/>
    <property type="match status" value="1"/>
</dbReference>
<dbReference type="Pfam" id="PF21262">
    <property type="entry name" value="RRP40_S1"/>
    <property type="match status" value="1"/>
</dbReference>
<dbReference type="GO" id="GO:0034475">
    <property type="term" value="P:U4 snRNA 3'-end processing"/>
    <property type="evidence" value="ECO:0007669"/>
    <property type="project" value="TreeGrafter"/>
</dbReference>
<dbReference type="AlphaFoldDB" id="A0AAE1P5N7"/>
<dbReference type="InterPro" id="IPR012340">
    <property type="entry name" value="NA-bd_OB-fold"/>
</dbReference>
<dbReference type="EMBL" id="JAWZYT010002898">
    <property type="protein sequence ID" value="KAK4301287.1"/>
    <property type="molecule type" value="Genomic_DNA"/>
</dbReference>
<dbReference type="PANTHER" id="PTHR21321:SF1">
    <property type="entry name" value="EXOSOME COMPLEX COMPONENT RRP40"/>
    <property type="match status" value="1"/>
</dbReference>
<dbReference type="GO" id="GO:0000176">
    <property type="term" value="C:nuclear exosome (RNase complex)"/>
    <property type="evidence" value="ECO:0007669"/>
    <property type="project" value="TreeGrafter"/>
</dbReference>
<dbReference type="SUPFAM" id="SSF50249">
    <property type="entry name" value="Nucleic acid-binding proteins"/>
    <property type="match status" value="1"/>
</dbReference>
<evidence type="ECO:0000259" key="5">
    <source>
        <dbReference type="Pfam" id="PF15985"/>
    </source>
</evidence>
<dbReference type="GO" id="GO:0071051">
    <property type="term" value="P:poly(A)-dependent snoRNA 3'-end processing"/>
    <property type="evidence" value="ECO:0007669"/>
    <property type="project" value="TreeGrafter"/>
</dbReference>
<dbReference type="GO" id="GO:0003723">
    <property type="term" value="F:RNA binding"/>
    <property type="evidence" value="ECO:0007669"/>
    <property type="project" value="UniProtKB-KW"/>
</dbReference>
<dbReference type="GO" id="GO:0071034">
    <property type="term" value="P:CUT catabolic process"/>
    <property type="evidence" value="ECO:0007669"/>
    <property type="project" value="TreeGrafter"/>
</dbReference>
<feature type="region of interest" description="Disordered" evidence="4">
    <location>
        <begin position="19"/>
        <end position="38"/>
    </location>
</feature>
<evidence type="ECO:0000256" key="2">
    <source>
        <dbReference type="ARBA" id="ARBA00022835"/>
    </source>
</evidence>
<organism evidence="6 7">
    <name type="scientific">Petrolisthes manimaculis</name>
    <dbReference type="NCBI Taxonomy" id="1843537"/>
    <lineage>
        <taxon>Eukaryota</taxon>
        <taxon>Metazoa</taxon>
        <taxon>Ecdysozoa</taxon>
        <taxon>Arthropoda</taxon>
        <taxon>Crustacea</taxon>
        <taxon>Multicrustacea</taxon>
        <taxon>Malacostraca</taxon>
        <taxon>Eumalacostraca</taxon>
        <taxon>Eucarida</taxon>
        <taxon>Decapoda</taxon>
        <taxon>Pleocyemata</taxon>
        <taxon>Anomura</taxon>
        <taxon>Galatheoidea</taxon>
        <taxon>Porcellanidae</taxon>
        <taxon>Petrolisthes</taxon>
    </lineage>
</organism>
<dbReference type="Proteomes" id="UP001292094">
    <property type="component" value="Unassembled WGS sequence"/>
</dbReference>
<sequence>MSESGVGRGEMERNTTVMIGEAQSTNTIPDEATATPTNTHQPIEHMEYLYSETDALNKGACMKMMNVVLPGDRIPQLDPETHKETVFIGPGLRCQEGVVYATRSGHLRIANKKLYYIDSHQKRYIPQQGEYVIGIITKKKGDNYLINIAANEYATLSDLLFENSARKARTNLRPGDLIFGKLLVASKDKEPELVSIDIVNNTVGISSLPECGILFHVPLHVARLIANPGNSMLKIIAKKIEYTIVVGYNGRVWLKSQNLNNVVIIMNFVMMLEVFTLDEAEKNVQLALGSSR</sequence>
<evidence type="ECO:0000313" key="6">
    <source>
        <dbReference type="EMBL" id="KAK4301287.1"/>
    </source>
</evidence>
<dbReference type="SUPFAM" id="SSF110324">
    <property type="entry name" value="Ribosomal L27 protein-like"/>
    <property type="match status" value="1"/>
</dbReference>
<dbReference type="Pfam" id="PF15985">
    <property type="entry name" value="KH_6"/>
    <property type="match status" value="1"/>
</dbReference>
<keyword evidence="2" id="KW-0271">Exosome</keyword>
<evidence type="ECO:0000256" key="1">
    <source>
        <dbReference type="ARBA" id="ARBA00004123"/>
    </source>
</evidence>
<comment type="caution">
    <text evidence="6">The sequence shown here is derived from an EMBL/GenBank/DDBJ whole genome shotgun (WGS) entry which is preliminary data.</text>
</comment>
<dbReference type="GO" id="GO:0000467">
    <property type="term" value="P:exonucleolytic trimming to generate mature 3'-end of 5.8S rRNA from tricistronic rRNA transcript (SSU-rRNA, 5.8S rRNA, LSU-rRNA)"/>
    <property type="evidence" value="ECO:0007669"/>
    <property type="project" value="TreeGrafter"/>
</dbReference>
<dbReference type="Gene3D" id="2.40.50.140">
    <property type="entry name" value="Nucleic acid-binding proteins"/>
    <property type="match status" value="1"/>
</dbReference>
<dbReference type="GO" id="GO:0000177">
    <property type="term" value="C:cytoplasmic exosome (RNase complex)"/>
    <property type="evidence" value="ECO:0007669"/>
    <property type="project" value="TreeGrafter"/>
</dbReference>
<evidence type="ECO:0000256" key="4">
    <source>
        <dbReference type="SAM" id="MobiDB-lite"/>
    </source>
</evidence>
<dbReference type="Gene3D" id="3.30.1370.10">
    <property type="entry name" value="K Homology domain, type 1"/>
    <property type="match status" value="1"/>
</dbReference>
<comment type="subcellular location">
    <subcellularLocation>
        <location evidence="1">Nucleus</location>
    </subcellularLocation>
</comment>
<dbReference type="Gene3D" id="2.40.50.100">
    <property type="match status" value="1"/>
</dbReference>
<keyword evidence="7" id="KW-1185">Reference proteome</keyword>
<name>A0AAE1P5N7_9EUCA</name>
<reference evidence="6" key="1">
    <citation type="submission" date="2023-11" db="EMBL/GenBank/DDBJ databases">
        <title>Genome assemblies of two species of porcelain crab, Petrolisthes cinctipes and Petrolisthes manimaculis (Anomura: Porcellanidae).</title>
        <authorList>
            <person name="Angst P."/>
        </authorList>
    </citation>
    <scope>NUCLEOTIDE SEQUENCE</scope>
    <source>
        <strain evidence="6">PB745_02</strain>
        <tissue evidence="6">Gill</tissue>
    </source>
</reference>
<dbReference type="GO" id="GO:0071035">
    <property type="term" value="P:nuclear polyadenylation-dependent rRNA catabolic process"/>
    <property type="evidence" value="ECO:0007669"/>
    <property type="project" value="TreeGrafter"/>
</dbReference>
<keyword evidence="3" id="KW-0694">RNA-binding</keyword>